<comment type="caution">
    <text evidence="1">The sequence shown here is derived from an EMBL/GenBank/DDBJ whole genome shotgun (WGS) entry which is preliminary data.</text>
</comment>
<gene>
    <name evidence="1" type="ORF">HD596_001551</name>
</gene>
<sequence>MRTSFKTAEFGGQMNDRATRHGWRGTIRHNAMRRSISFLGLVTAATVALATLTTTPAVAAPPTACTKYGCSIVWGSGSGRWIADGDKMVICDGYADGYSVIVRADIDLKPQPDKWHTSGADKCTERSYGNVAEGLDIAFYTCLGKQSTNYILPGSCSPVVAHGST</sequence>
<accession>A0A7W9G083</accession>
<dbReference type="AlphaFoldDB" id="A0A7W9G083"/>
<dbReference type="EMBL" id="JACHMB010000001">
    <property type="protein sequence ID" value="MBB5774795.1"/>
    <property type="molecule type" value="Genomic_DNA"/>
</dbReference>
<proteinExistence type="predicted"/>
<dbReference type="RefSeq" id="WP_185068597.1">
    <property type="nucleotide sequence ID" value="NZ_JACHMB010000001.1"/>
</dbReference>
<name>A0A7W9G083_9ACTN</name>
<evidence type="ECO:0000313" key="1">
    <source>
        <dbReference type="EMBL" id="MBB5774795.1"/>
    </source>
</evidence>
<evidence type="ECO:0000313" key="2">
    <source>
        <dbReference type="Proteomes" id="UP000579153"/>
    </source>
</evidence>
<reference evidence="1 2" key="1">
    <citation type="submission" date="2020-08" db="EMBL/GenBank/DDBJ databases">
        <title>Sequencing the genomes of 1000 actinobacteria strains.</title>
        <authorList>
            <person name="Klenk H.-P."/>
        </authorList>
    </citation>
    <scope>NUCLEOTIDE SEQUENCE [LARGE SCALE GENOMIC DNA]</scope>
    <source>
        <strain evidence="1 2">DSM 45507</strain>
    </source>
</reference>
<dbReference type="Proteomes" id="UP000579153">
    <property type="component" value="Unassembled WGS sequence"/>
</dbReference>
<keyword evidence="2" id="KW-1185">Reference proteome</keyword>
<protein>
    <submittedName>
        <fullName evidence="1">Uncharacterized protein</fullName>
    </submittedName>
</protein>
<organism evidence="1 2">
    <name type="scientific">Nonomuraea jabiensis</name>
    <dbReference type="NCBI Taxonomy" id="882448"/>
    <lineage>
        <taxon>Bacteria</taxon>
        <taxon>Bacillati</taxon>
        <taxon>Actinomycetota</taxon>
        <taxon>Actinomycetes</taxon>
        <taxon>Streptosporangiales</taxon>
        <taxon>Streptosporangiaceae</taxon>
        <taxon>Nonomuraea</taxon>
    </lineage>
</organism>